<protein>
    <submittedName>
        <fullName evidence="3">Putative membrane protein</fullName>
    </submittedName>
</protein>
<keyword evidence="1" id="KW-0812">Transmembrane</keyword>
<dbReference type="Gene3D" id="2.60.40.1120">
    <property type="entry name" value="Carboxypeptidase-like, regulatory domain"/>
    <property type="match status" value="1"/>
</dbReference>
<dbReference type="SUPFAM" id="SSF49464">
    <property type="entry name" value="Carboxypeptidase regulatory domain-like"/>
    <property type="match status" value="1"/>
</dbReference>
<proteinExistence type="predicted"/>
<feature type="transmembrane region" description="Helical" evidence="1">
    <location>
        <begin position="32"/>
        <end position="51"/>
    </location>
</feature>
<evidence type="ECO:0000313" key="5">
    <source>
        <dbReference type="Proteomes" id="UP000062768"/>
    </source>
</evidence>
<sequence>MVPTEKKVPESDDEYFHTFLKKVRRYFCGHGVLFWISFFATVLTIIGFFGFCIDYAIPTVMVDGQVLMDGHPCPNATIHCDDCSANSNQDGTFILYVKKGTRSVYVTKDGINQTSQLLNANGPTEKMVIFIVKQSPYAD</sequence>
<dbReference type="EMBL" id="LN734822">
    <property type="protein sequence ID" value="CEL23782.1"/>
    <property type="molecule type" value="Genomic_DNA"/>
</dbReference>
<dbReference type="InterPro" id="IPR008969">
    <property type="entry name" value="CarboxyPept-like_regulatory"/>
</dbReference>
<evidence type="ECO:0000313" key="3">
    <source>
        <dbReference type="EMBL" id="CEL23782.1"/>
    </source>
</evidence>
<keyword evidence="1" id="KW-0472">Membrane</keyword>
<evidence type="ECO:0000313" key="2">
    <source>
        <dbReference type="EMBL" id="AIS30990.1"/>
    </source>
</evidence>
<dbReference type="Proteomes" id="UP000062768">
    <property type="component" value="Chromosome I"/>
</dbReference>
<keyword evidence="1" id="KW-1133">Transmembrane helix</keyword>
<accession>A0A089ZDT9</accession>
<organism evidence="2 4">
    <name type="scientific">Methanobacterium formicicum</name>
    <dbReference type="NCBI Taxonomy" id="2162"/>
    <lineage>
        <taxon>Archaea</taxon>
        <taxon>Methanobacteriati</taxon>
        <taxon>Methanobacteriota</taxon>
        <taxon>Methanomada group</taxon>
        <taxon>Methanobacteria</taxon>
        <taxon>Methanobacteriales</taxon>
        <taxon>Methanobacteriaceae</taxon>
        <taxon>Methanobacterium</taxon>
    </lineage>
</organism>
<evidence type="ECO:0000313" key="4">
    <source>
        <dbReference type="Proteomes" id="UP000029661"/>
    </source>
</evidence>
<dbReference type="PATRIC" id="fig|2162.10.peg.131"/>
<dbReference type="RefSeq" id="WP_048084449.1">
    <property type="nucleotide sequence ID" value="NZ_CP006933.1"/>
</dbReference>
<evidence type="ECO:0000256" key="1">
    <source>
        <dbReference type="SAM" id="Phobius"/>
    </source>
</evidence>
<dbReference type="Proteomes" id="UP000029661">
    <property type="component" value="Chromosome"/>
</dbReference>
<dbReference type="EMBL" id="CP006933">
    <property type="protein sequence ID" value="AIS30990.1"/>
    <property type="molecule type" value="Genomic_DNA"/>
</dbReference>
<dbReference type="AlphaFoldDB" id="A0A089ZDT9"/>
<reference evidence="2" key="1">
    <citation type="submission" date="2013-12" db="EMBL/GenBank/DDBJ databases">
        <title>The complete genome sequence of Methanobacterium sp. BRM9.</title>
        <authorList>
            <consortium name="Pastoral Greenhouse Gas Research Consortium"/>
            <person name="Kelly W.J."/>
            <person name="Leahy S.C."/>
            <person name="Perry R."/>
            <person name="Li D."/>
            <person name="Altermann E."/>
            <person name="Lambie S.C."/>
            <person name="Attwood G.T."/>
        </authorList>
    </citation>
    <scope>NUCLEOTIDE SEQUENCE [LARGE SCALE GENOMIC DNA]</scope>
    <source>
        <strain evidence="2">BRM9</strain>
    </source>
</reference>
<keyword evidence="5" id="KW-1185">Reference proteome</keyword>
<dbReference type="GeneID" id="26738394"/>
<name>A0A089ZDT9_METFO</name>
<gene>
    <name evidence="2" type="ORF">BRM9_0161</name>
    <name evidence="3" type="ORF">MB9_0126</name>
</gene>
<reference evidence="3" key="2">
    <citation type="submission" date="2014-09" db="EMBL/GenBank/DDBJ databases">
        <authorList>
            <person name="Bishop-Lilly K.A."/>
            <person name="Broomall S.M."/>
            <person name="Chain P.S."/>
            <person name="Chertkov O."/>
            <person name="Coyne S.R."/>
            <person name="Daligault H.E."/>
            <person name="Davenport K.W."/>
            <person name="Erkkila T."/>
            <person name="Frey K.G."/>
            <person name="Gibbons H.S."/>
            <person name="Gu W."/>
            <person name="Jaissle J."/>
            <person name="Johnson S.L."/>
            <person name="Koroleva G.I."/>
            <person name="Ladner J.T."/>
            <person name="Lo C.-C."/>
            <person name="Minogue T.D."/>
            <person name="Munk C."/>
            <person name="Palacios G.F."/>
            <person name="Redden C.L."/>
            <person name="Rosenzweig C.N."/>
            <person name="Scholz M.B."/>
            <person name="Teshima H."/>
            <person name="Xu Y."/>
        </authorList>
    </citation>
    <scope>NUCLEOTIDE SEQUENCE</scope>
    <source>
        <strain evidence="3">Mb9</strain>
    </source>
</reference>
<dbReference type="KEGG" id="mfc:BRM9_0161"/>